<evidence type="ECO:0000313" key="3">
    <source>
        <dbReference type="Proteomes" id="UP000663889"/>
    </source>
</evidence>
<dbReference type="AlphaFoldDB" id="A0A815YXB0"/>
<dbReference type="Proteomes" id="UP000663889">
    <property type="component" value="Unassembled WGS sequence"/>
</dbReference>
<accession>A0A815YXB0</accession>
<proteinExistence type="predicted"/>
<name>A0A815YXB0_9BILA</name>
<reference evidence="1" key="1">
    <citation type="submission" date="2021-02" db="EMBL/GenBank/DDBJ databases">
        <authorList>
            <person name="Nowell W R."/>
        </authorList>
    </citation>
    <scope>NUCLEOTIDE SEQUENCE</scope>
</reference>
<dbReference type="EMBL" id="CAJOBE010038515">
    <property type="protein sequence ID" value="CAF4317903.1"/>
    <property type="molecule type" value="Genomic_DNA"/>
</dbReference>
<organism evidence="1 3">
    <name type="scientific">Rotaria sordida</name>
    <dbReference type="NCBI Taxonomy" id="392033"/>
    <lineage>
        <taxon>Eukaryota</taxon>
        <taxon>Metazoa</taxon>
        <taxon>Spiralia</taxon>
        <taxon>Gnathifera</taxon>
        <taxon>Rotifera</taxon>
        <taxon>Eurotatoria</taxon>
        <taxon>Bdelloidea</taxon>
        <taxon>Philodinida</taxon>
        <taxon>Philodinidae</taxon>
        <taxon>Rotaria</taxon>
    </lineage>
</organism>
<dbReference type="EMBL" id="CAJNOU010016715">
    <property type="protein sequence ID" value="CAF1575858.1"/>
    <property type="molecule type" value="Genomic_DNA"/>
</dbReference>
<evidence type="ECO:0000313" key="2">
    <source>
        <dbReference type="EMBL" id="CAF4317903.1"/>
    </source>
</evidence>
<dbReference type="Proteomes" id="UP000663874">
    <property type="component" value="Unassembled WGS sequence"/>
</dbReference>
<evidence type="ECO:0000313" key="1">
    <source>
        <dbReference type="EMBL" id="CAF1575858.1"/>
    </source>
</evidence>
<gene>
    <name evidence="2" type="ORF">FNK824_LOCUS41229</name>
    <name evidence="1" type="ORF">SEV965_LOCUS39752</name>
</gene>
<sequence>VTLLAMEAGINDTNLSDRAFTVANDVFTVEEFLAESLQRNPTSNVPRTTTLQEISAQFSFDFSNLMAHELGDPSVISILTPIYLSNTMYFTDAFGYMSKDTE</sequence>
<feature type="non-terminal residue" evidence="1">
    <location>
        <position position="1"/>
    </location>
</feature>
<comment type="caution">
    <text evidence="1">The sequence shown here is derived from an EMBL/GenBank/DDBJ whole genome shotgun (WGS) entry which is preliminary data.</text>
</comment>
<protein>
    <submittedName>
        <fullName evidence="1">Uncharacterized protein</fullName>
    </submittedName>
</protein>